<dbReference type="KEGG" id="hpg:HPG27_835"/>
<evidence type="ECO:0000313" key="2">
    <source>
        <dbReference type="Proteomes" id="UP000001735"/>
    </source>
</evidence>
<proteinExistence type="predicted"/>
<keyword evidence="2" id="KW-1185">Reference proteome</keyword>
<evidence type="ECO:0000313" key="1">
    <source>
        <dbReference type="EMBL" id="ACI27590.1"/>
    </source>
</evidence>
<protein>
    <submittedName>
        <fullName evidence="1">Uncharacterized protein</fullName>
    </submittedName>
</protein>
<gene>
    <name evidence="1" type="ordered locus">HPG27_835</name>
</gene>
<organism evidence="1 2">
    <name type="scientific">Helicobacter pylori (strain G27)</name>
    <dbReference type="NCBI Taxonomy" id="563041"/>
    <lineage>
        <taxon>Bacteria</taxon>
        <taxon>Pseudomonadati</taxon>
        <taxon>Campylobacterota</taxon>
        <taxon>Epsilonproteobacteria</taxon>
        <taxon>Campylobacterales</taxon>
        <taxon>Helicobacteraceae</taxon>
        <taxon>Helicobacter</taxon>
    </lineage>
</organism>
<sequence length="49" mass="5570">MNEEQIKNIAENFDPKKIFGSGGFEDLPIILHDAPGNRKKDTRHVKIHA</sequence>
<dbReference type="AlphaFoldDB" id="B5Z7P1"/>
<dbReference type="Proteomes" id="UP000001735">
    <property type="component" value="Chromosome"/>
</dbReference>
<name>B5Z7P1_HELPG</name>
<reference evidence="1 2" key="1">
    <citation type="journal article" date="2009" name="J. Bacteriol.">
        <title>The complete genome sequence of Helicobacter pylori strain G27.</title>
        <authorList>
            <person name="Baltrus D.A."/>
            <person name="Amieva M.R."/>
            <person name="Covacci A."/>
            <person name="Lowe T.M."/>
            <person name="Merrell D.S."/>
            <person name="Ottemann K.M."/>
            <person name="Stein M."/>
            <person name="Salama N.R."/>
            <person name="Guillemin K."/>
        </authorList>
    </citation>
    <scope>NUCLEOTIDE SEQUENCE [LARGE SCALE GENOMIC DNA]</scope>
    <source>
        <strain evidence="1 2">G27</strain>
    </source>
</reference>
<accession>B5Z7P1</accession>
<dbReference type="HOGENOM" id="CLU_3136418_0_0_7"/>
<dbReference type="EMBL" id="CP001173">
    <property type="protein sequence ID" value="ACI27590.1"/>
    <property type="molecule type" value="Genomic_DNA"/>
</dbReference>